<keyword evidence="2" id="KW-1185">Reference proteome</keyword>
<proteinExistence type="predicted"/>
<dbReference type="EMBL" id="JAACLJ010000005">
    <property type="protein sequence ID" value="KAF4585979.1"/>
    <property type="molecule type" value="Genomic_DNA"/>
</dbReference>
<name>A0A8H4Q5H1_9HYPO</name>
<organism evidence="1 2">
    <name type="scientific">Ophiocordyceps camponoti-floridani</name>
    <dbReference type="NCBI Taxonomy" id="2030778"/>
    <lineage>
        <taxon>Eukaryota</taxon>
        <taxon>Fungi</taxon>
        <taxon>Dikarya</taxon>
        <taxon>Ascomycota</taxon>
        <taxon>Pezizomycotina</taxon>
        <taxon>Sordariomycetes</taxon>
        <taxon>Hypocreomycetidae</taxon>
        <taxon>Hypocreales</taxon>
        <taxon>Ophiocordycipitaceae</taxon>
        <taxon>Ophiocordyceps</taxon>
    </lineage>
</organism>
<dbReference type="Proteomes" id="UP000562929">
    <property type="component" value="Unassembled WGS sequence"/>
</dbReference>
<reference evidence="1 2" key="1">
    <citation type="journal article" date="2020" name="G3 (Bethesda)">
        <title>Genetic Underpinnings of Host Manipulation by Ophiocordyceps as Revealed by Comparative Transcriptomics.</title>
        <authorList>
            <person name="Will I."/>
            <person name="Das B."/>
            <person name="Trinh T."/>
            <person name="Brachmann A."/>
            <person name="Ohm R.A."/>
            <person name="de Bekker C."/>
        </authorList>
    </citation>
    <scope>NUCLEOTIDE SEQUENCE [LARGE SCALE GENOMIC DNA]</scope>
    <source>
        <strain evidence="1 2">EC05</strain>
    </source>
</reference>
<protein>
    <submittedName>
        <fullName evidence="1">Uncharacterized protein</fullName>
    </submittedName>
</protein>
<comment type="caution">
    <text evidence="1">The sequence shown here is derived from an EMBL/GenBank/DDBJ whole genome shotgun (WGS) entry which is preliminary data.</text>
</comment>
<evidence type="ECO:0000313" key="1">
    <source>
        <dbReference type="EMBL" id="KAF4585979.1"/>
    </source>
</evidence>
<dbReference type="OrthoDB" id="4914638at2759"/>
<dbReference type="AlphaFoldDB" id="A0A8H4Q5H1"/>
<gene>
    <name evidence="1" type="ORF">GQ602_005284</name>
</gene>
<accession>A0A8H4Q5H1</accession>
<evidence type="ECO:0000313" key="2">
    <source>
        <dbReference type="Proteomes" id="UP000562929"/>
    </source>
</evidence>
<sequence>MNDGFVSFPRLPSEIRRLIWSMAFDEWSMSCCEEDGLVTPALLFIARRNVSIARSCKEAFSVQRSTCSLVRPGWINFSHYALLLNSMIPNIEFVYAFGGCYDVLSNLQHLVFSPRSFQVLDTTVRNIKVQCSSLRHLVLVGPWFSPVQMHSVAFHTSFLLWRELRPLDVPIQSLLDTLNEDADVTENYVAELSEALRLEPRHRLEFARTICKSLKLTLDVLSEFPDPKPRLHLRSRAVLCQLPYSQDVTRVR</sequence>